<dbReference type="Pfam" id="PF08282">
    <property type="entry name" value="Hydrolase_3"/>
    <property type="match status" value="1"/>
</dbReference>
<dbReference type="InterPro" id="IPR010023">
    <property type="entry name" value="KdsC_fam"/>
</dbReference>
<dbReference type="PANTHER" id="PTHR21485">
    <property type="entry name" value="HAD SUPERFAMILY MEMBERS CMAS AND KDSC"/>
    <property type="match status" value="1"/>
</dbReference>
<dbReference type="SFLD" id="SFLDG01138">
    <property type="entry name" value="C1.6.2:_Deoxy-d-mannose-octulo"/>
    <property type="match status" value="1"/>
</dbReference>
<evidence type="ECO:0000256" key="3">
    <source>
        <dbReference type="ARBA" id="ARBA00011881"/>
    </source>
</evidence>
<dbReference type="EMBL" id="BSDC01000003">
    <property type="protein sequence ID" value="GLH68045.1"/>
    <property type="molecule type" value="Genomic_DNA"/>
</dbReference>
<comment type="similarity">
    <text evidence="2">Belongs to the KdsC family.</text>
</comment>
<dbReference type="InterPro" id="IPR036412">
    <property type="entry name" value="HAD-like_sf"/>
</dbReference>
<keyword evidence="5" id="KW-0378">Hydrolase</keyword>
<dbReference type="PIRSF" id="PIRSF006118">
    <property type="entry name" value="KDO8-P_Ptase"/>
    <property type="match status" value="1"/>
</dbReference>
<dbReference type="SUPFAM" id="SSF56784">
    <property type="entry name" value="HAD-like"/>
    <property type="match status" value="1"/>
</dbReference>
<evidence type="ECO:0000256" key="2">
    <source>
        <dbReference type="ARBA" id="ARBA00005893"/>
    </source>
</evidence>
<dbReference type="NCBIfam" id="TIGR01670">
    <property type="entry name" value="KdsC-phosphatas"/>
    <property type="match status" value="1"/>
</dbReference>
<keyword evidence="4" id="KW-0479">Metal-binding</keyword>
<dbReference type="CDD" id="cd01630">
    <property type="entry name" value="HAD_KDO-like"/>
    <property type="match status" value="1"/>
</dbReference>
<evidence type="ECO:0000256" key="6">
    <source>
        <dbReference type="ARBA" id="ARBA00022842"/>
    </source>
</evidence>
<dbReference type="RefSeq" id="WP_285609687.1">
    <property type="nucleotide sequence ID" value="NZ_BSDC01000003.1"/>
</dbReference>
<name>A0ABQ5Q116_9BACT</name>
<dbReference type="Proteomes" id="UP001165044">
    <property type="component" value="Unassembled WGS sequence"/>
</dbReference>
<keyword evidence="6" id="KW-0460">Magnesium</keyword>
<dbReference type="SFLD" id="SFLDG01136">
    <property type="entry name" value="C1.6:_Phosphoserine_Phosphatas"/>
    <property type="match status" value="1"/>
</dbReference>
<dbReference type="InterPro" id="IPR023214">
    <property type="entry name" value="HAD_sf"/>
</dbReference>
<comment type="caution">
    <text evidence="7">The sequence shown here is derived from an EMBL/GenBank/DDBJ whole genome shotgun (WGS) entry which is preliminary data.</text>
</comment>
<organism evidence="7 8">
    <name type="scientific">Geothrix edaphica</name>
    <dbReference type="NCBI Taxonomy" id="2927976"/>
    <lineage>
        <taxon>Bacteria</taxon>
        <taxon>Pseudomonadati</taxon>
        <taxon>Acidobacteriota</taxon>
        <taxon>Holophagae</taxon>
        <taxon>Holophagales</taxon>
        <taxon>Holophagaceae</taxon>
        <taxon>Geothrix</taxon>
    </lineage>
</organism>
<accession>A0ABQ5Q116</accession>
<protein>
    <submittedName>
        <fullName evidence="7">Haloacid dehalogenase</fullName>
    </submittedName>
</protein>
<comment type="cofactor">
    <cofactor evidence="1">
        <name>Mg(2+)</name>
        <dbReference type="ChEBI" id="CHEBI:18420"/>
    </cofactor>
</comment>
<proteinExistence type="inferred from homology"/>
<dbReference type="InterPro" id="IPR050793">
    <property type="entry name" value="CMP-NeuNAc_synthase"/>
</dbReference>
<evidence type="ECO:0000256" key="1">
    <source>
        <dbReference type="ARBA" id="ARBA00001946"/>
    </source>
</evidence>
<sequence length="187" mass="20121">MTTVMARGRLVLEIPVDDLDLRAAKIRLLCTDIDGVLTTGALLYGPEPGHTKAFHVRDGAAIKHLQRAGIPVAFISGLEAGATVNRAKDLGVEDCFAGHLDKLPILDQLCAKYGLAYDQVAHLGDDLPDLPLLRRVGLACCPIDAVDEVKAACQWTVPVQGGHGVLRQVAERILKAQGRWAEVVGRY</sequence>
<keyword evidence="8" id="KW-1185">Reference proteome</keyword>
<dbReference type="SFLD" id="SFLDS00003">
    <property type="entry name" value="Haloacid_Dehalogenase"/>
    <property type="match status" value="1"/>
</dbReference>
<evidence type="ECO:0000256" key="5">
    <source>
        <dbReference type="ARBA" id="ARBA00022801"/>
    </source>
</evidence>
<gene>
    <name evidence="7" type="primary">kdsC</name>
    <name evidence="7" type="ORF">GETHED_24090</name>
</gene>
<evidence type="ECO:0000313" key="8">
    <source>
        <dbReference type="Proteomes" id="UP001165044"/>
    </source>
</evidence>
<dbReference type="PANTHER" id="PTHR21485:SF3">
    <property type="entry name" value="N-ACYLNEURAMINATE CYTIDYLYLTRANSFERASE"/>
    <property type="match status" value="1"/>
</dbReference>
<evidence type="ECO:0000256" key="4">
    <source>
        <dbReference type="ARBA" id="ARBA00022723"/>
    </source>
</evidence>
<reference evidence="7" key="1">
    <citation type="journal article" date="2023" name="Antonie Van Leeuwenhoek">
        <title>Mesoterricola silvestris gen. nov., sp. nov., Mesoterricola sediminis sp. nov., Geothrix oryzae sp. nov., Geothrix edaphica sp. nov., Geothrix rubra sp. nov., and Geothrix limicola sp. nov., six novel members of Acidobacteriota isolated from soils.</title>
        <authorList>
            <person name="Itoh H."/>
            <person name="Sugisawa Y."/>
            <person name="Mise K."/>
            <person name="Xu Z."/>
            <person name="Kuniyasu M."/>
            <person name="Ushijima N."/>
            <person name="Kawano K."/>
            <person name="Kobayashi E."/>
            <person name="Shiratori Y."/>
            <person name="Masuda Y."/>
            <person name="Senoo K."/>
        </authorList>
    </citation>
    <scope>NUCLEOTIDE SEQUENCE</scope>
    <source>
        <strain evidence="7">Red802</strain>
    </source>
</reference>
<comment type="subunit">
    <text evidence="3">Homotetramer.</text>
</comment>
<evidence type="ECO:0000313" key="7">
    <source>
        <dbReference type="EMBL" id="GLH68045.1"/>
    </source>
</evidence>
<dbReference type="Gene3D" id="3.40.50.1000">
    <property type="entry name" value="HAD superfamily/HAD-like"/>
    <property type="match status" value="1"/>
</dbReference>